<gene>
    <name evidence="2" type="ORF">ATL31_3071</name>
</gene>
<reference evidence="2 3" key="1">
    <citation type="submission" date="2017-12" db="EMBL/GenBank/DDBJ databases">
        <title>Sequencing the genomes of 1000 Actinobacteria strains.</title>
        <authorList>
            <person name="Klenk H.-P."/>
        </authorList>
    </citation>
    <scope>NUCLEOTIDE SEQUENCE [LARGE SCALE GENOMIC DNA]</scope>
    <source>
        <strain evidence="2 3">DSM 12806</strain>
    </source>
</reference>
<protein>
    <recommendedName>
        <fullName evidence="4">Tetratricopeptide repeat protein</fullName>
    </recommendedName>
</protein>
<dbReference type="EMBL" id="PJNE01000001">
    <property type="protein sequence ID" value="PKW28213.1"/>
    <property type="molecule type" value="Genomic_DNA"/>
</dbReference>
<keyword evidence="3" id="KW-1185">Reference proteome</keyword>
<feature type="region of interest" description="Disordered" evidence="1">
    <location>
        <begin position="358"/>
        <end position="379"/>
    </location>
</feature>
<dbReference type="AlphaFoldDB" id="A0A2N3YMZ6"/>
<proteinExistence type="predicted"/>
<comment type="caution">
    <text evidence="2">The sequence shown here is derived from an EMBL/GenBank/DDBJ whole genome shotgun (WGS) entry which is preliminary data.</text>
</comment>
<accession>A0A2N3YMZ6</accession>
<sequence length="948" mass="100729">MQWDLVSPEFADVSLAADREPPGPARVRGHQAALRLAQRHGSFAEEYVARTDLSAALFHVPDSPEMLTHVAWLRGALGAEHGLVQAERDDVLWKLKWAVEKIEKLPEVPLAAWRAAVDDLAEAFTGDGYHLRPVHAARAWLAVALDEPAERDAELARWLETPRDGRSDCAACEARGQALLALESDPHRALEVLARVVSGGMTCAEEPQVSQSHDAEIRSGLGDLDGAAASFRRSWYDVADDVALADTVARCLRVLVRMGNTDRAYDLLLPRLGWLDELHTAADRMWFAGTAAWVLHHARRLGLAADEIGGRPIVEVQDELARVAEDLAARFDARSGTVVTSRRLLAACSDALVADGPTLPPTHLTSVPTDAGRSAPAPTTGADVVALAEGVRDAQRAVDPALETALRGWLAARERVLPGLEDGDDAAALAAASTLDRVSAHLLRDPEREAERLRLAERLARRAGDEGALRHARGDLAVLAVRAALDAHGPGSPEARAARDEAESLAAGAEADGHAEVAAALWRWYALTTRPADAVARLRHAASLYAGLGLAPRQALCLLDAAPLAYDGGPAGPTALVEEAERLVGAHPVLRGQALDLRARMARAAGDLDRAADLHEQALAAVGSADGPRLAVLLPYCDLLVDLSAWERLEPRAADAVAVSARLRDPVALAVAQRHLGLAWVETGRPAEAAELLEAALPLIHQHVPDLVGPTAWALGNADSALGTWRGARTAFATASAGFEAAGRLEEASHAQYRAGMAAWEADELEAAAAHLDDAVDKARAGGTTDVVFAAARSRAALQASGEDLDAGITALDAVLGDVERFDREHPADDPDAAFDPEVHEPDILRQGAHLLARRGRTDDAVARLARAEALVGGDFERVLRAEAGAVLADADRLEEAEPRLRASLTELHAHGLHRERVEAAGALARALDRAGRPEEARDVWDAFGPGA</sequence>
<name>A0A2N3YMZ6_9MICO</name>
<evidence type="ECO:0000313" key="3">
    <source>
        <dbReference type="Proteomes" id="UP000233781"/>
    </source>
</evidence>
<dbReference type="InterPro" id="IPR011990">
    <property type="entry name" value="TPR-like_helical_dom_sf"/>
</dbReference>
<dbReference type="RefSeq" id="WP_158239855.1">
    <property type="nucleotide sequence ID" value="NZ_PJNE01000001.1"/>
</dbReference>
<evidence type="ECO:0000256" key="1">
    <source>
        <dbReference type="SAM" id="MobiDB-lite"/>
    </source>
</evidence>
<evidence type="ECO:0000313" key="2">
    <source>
        <dbReference type="EMBL" id="PKW28213.1"/>
    </source>
</evidence>
<dbReference type="OrthoDB" id="9132167at2"/>
<dbReference type="Proteomes" id="UP000233781">
    <property type="component" value="Unassembled WGS sequence"/>
</dbReference>
<dbReference type="SUPFAM" id="SSF48452">
    <property type="entry name" value="TPR-like"/>
    <property type="match status" value="2"/>
</dbReference>
<organism evidence="2 3">
    <name type="scientific">Phycicoccus duodecadis</name>
    <dbReference type="NCBI Taxonomy" id="173053"/>
    <lineage>
        <taxon>Bacteria</taxon>
        <taxon>Bacillati</taxon>
        <taxon>Actinomycetota</taxon>
        <taxon>Actinomycetes</taxon>
        <taxon>Micrococcales</taxon>
        <taxon>Intrasporangiaceae</taxon>
        <taxon>Phycicoccus</taxon>
    </lineage>
</organism>
<dbReference type="Gene3D" id="1.25.40.10">
    <property type="entry name" value="Tetratricopeptide repeat domain"/>
    <property type="match status" value="1"/>
</dbReference>
<evidence type="ECO:0008006" key="4">
    <source>
        <dbReference type="Google" id="ProtNLM"/>
    </source>
</evidence>